<feature type="binding site" evidence="9">
    <location>
        <position position="48"/>
    </location>
    <ligand>
        <name>Zn(2+)</name>
        <dbReference type="ChEBI" id="CHEBI:29105"/>
    </ligand>
</feature>
<comment type="function">
    <text evidence="10">Reversible hydration of carbon dioxide.</text>
</comment>
<dbReference type="InterPro" id="IPR015892">
    <property type="entry name" value="Carbonic_anhydrase_CS"/>
</dbReference>
<evidence type="ECO:0000256" key="4">
    <source>
        <dbReference type="ARBA" id="ARBA00022723"/>
    </source>
</evidence>
<dbReference type="EC" id="4.2.1.1" evidence="2 10"/>
<sequence length="216" mass="24064">MASNGNNDSFSVAFESNSKWRRNLAELKPELFEKLGKGQSPEILWIGCADSRCPETTILGLQPGDIFCHRNIANILVPTDLNSLSVIQYAVQYLKVKHIIVCGHTSCGGIAAALANKKLGLIDTWLMPLRHLRQQNLKMLEELPEKERGLKMVDLNVRRSVSVLLENPVVIDAMVERGMQVHGVIYDVGSGELNELDITEDDELVAERQKAFKVAE</sequence>
<evidence type="ECO:0000256" key="10">
    <source>
        <dbReference type="RuleBase" id="RU003956"/>
    </source>
</evidence>
<name>A0AAN7Y742_9EURO</name>
<dbReference type="GO" id="GO:0015976">
    <property type="term" value="P:carbon utilization"/>
    <property type="evidence" value="ECO:0007669"/>
    <property type="project" value="InterPro"/>
</dbReference>
<evidence type="ECO:0000313" key="11">
    <source>
        <dbReference type="EMBL" id="KAK5086485.1"/>
    </source>
</evidence>
<evidence type="ECO:0000256" key="8">
    <source>
        <dbReference type="ARBA" id="ARBA00048348"/>
    </source>
</evidence>
<dbReference type="Proteomes" id="UP001309876">
    <property type="component" value="Unassembled WGS sequence"/>
</dbReference>
<keyword evidence="12" id="KW-1185">Reference proteome</keyword>
<evidence type="ECO:0000256" key="7">
    <source>
        <dbReference type="ARBA" id="ARBA00031969"/>
    </source>
</evidence>
<feature type="binding site" evidence="9">
    <location>
        <position position="104"/>
    </location>
    <ligand>
        <name>Zn(2+)</name>
        <dbReference type="ChEBI" id="CHEBI:29105"/>
    </ligand>
</feature>
<keyword evidence="4 9" id="KW-0479">Metal-binding</keyword>
<evidence type="ECO:0000256" key="5">
    <source>
        <dbReference type="ARBA" id="ARBA00022833"/>
    </source>
</evidence>
<dbReference type="CDD" id="cd00883">
    <property type="entry name" value="beta_CA_cladeA"/>
    <property type="match status" value="1"/>
</dbReference>
<dbReference type="GO" id="GO:0005737">
    <property type="term" value="C:cytoplasm"/>
    <property type="evidence" value="ECO:0007669"/>
    <property type="project" value="TreeGrafter"/>
</dbReference>
<comment type="catalytic activity">
    <reaction evidence="8 10">
        <text>hydrogencarbonate + H(+) = CO2 + H2O</text>
        <dbReference type="Rhea" id="RHEA:10748"/>
        <dbReference type="ChEBI" id="CHEBI:15377"/>
        <dbReference type="ChEBI" id="CHEBI:15378"/>
        <dbReference type="ChEBI" id="CHEBI:16526"/>
        <dbReference type="ChEBI" id="CHEBI:17544"/>
        <dbReference type="EC" id="4.2.1.1"/>
    </reaction>
</comment>
<dbReference type="SMART" id="SM00947">
    <property type="entry name" value="Pro_CA"/>
    <property type="match status" value="1"/>
</dbReference>
<dbReference type="FunFam" id="3.40.1050.10:FF:000001">
    <property type="entry name" value="Carbonic anhydrase"/>
    <property type="match status" value="1"/>
</dbReference>
<comment type="similarity">
    <text evidence="1 10">Belongs to the beta-class carbonic anhydrase family.</text>
</comment>
<feature type="binding site" evidence="9">
    <location>
        <position position="107"/>
    </location>
    <ligand>
        <name>Zn(2+)</name>
        <dbReference type="ChEBI" id="CHEBI:29105"/>
    </ligand>
</feature>
<comment type="caution">
    <text evidence="11">The sequence shown here is derived from an EMBL/GenBank/DDBJ whole genome shotgun (WGS) entry which is preliminary data.</text>
</comment>
<proteinExistence type="inferred from homology"/>
<evidence type="ECO:0000256" key="6">
    <source>
        <dbReference type="ARBA" id="ARBA00023239"/>
    </source>
</evidence>
<dbReference type="EMBL" id="JAVRRJ010000003">
    <property type="protein sequence ID" value="KAK5086485.1"/>
    <property type="molecule type" value="Genomic_DNA"/>
</dbReference>
<dbReference type="PROSITE" id="PS00705">
    <property type="entry name" value="PROK_CO2_ANHYDRASE_2"/>
    <property type="match status" value="1"/>
</dbReference>
<reference evidence="11 12" key="1">
    <citation type="submission" date="2023-08" db="EMBL/GenBank/DDBJ databases">
        <title>Black Yeasts Isolated from many extreme environments.</title>
        <authorList>
            <person name="Coleine C."/>
            <person name="Stajich J.E."/>
            <person name="Selbmann L."/>
        </authorList>
    </citation>
    <scope>NUCLEOTIDE SEQUENCE [LARGE SCALE GENOMIC DNA]</scope>
    <source>
        <strain evidence="11 12">CCFEE 5910</strain>
    </source>
</reference>
<evidence type="ECO:0000256" key="3">
    <source>
        <dbReference type="ARBA" id="ARBA00014628"/>
    </source>
</evidence>
<accession>A0AAN7Y742</accession>
<dbReference type="SUPFAM" id="SSF53056">
    <property type="entry name" value="beta-carbonic anhydrase, cab"/>
    <property type="match status" value="1"/>
</dbReference>
<dbReference type="Gene3D" id="3.40.1050.10">
    <property type="entry name" value="Carbonic anhydrase"/>
    <property type="match status" value="1"/>
</dbReference>
<evidence type="ECO:0000313" key="12">
    <source>
        <dbReference type="Proteomes" id="UP001309876"/>
    </source>
</evidence>
<comment type="cofactor">
    <cofactor evidence="9">
        <name>Zn(2+)</name>
        <dbReference type="ChEBI" id="CHEBI:29105"/>
    </cofactor>
    <text evidence="9">Binds 1 zinc ion per subunit.</text>
</comment>
<dbReference type="GO" id="GO:0004089">
    <property type="term" value="F:carbonate dehydratase activity"/>
    <property type="evidence" value="ECO:0007669"/>
    <property type="project" value="UniProtKB-UniRule"/>
</dbReference>
<keyword evidence="5 9" id="KW-0862">Zinc</keyword>
<dbReference type="GO" id="GO:0008270">
    <property type="term" value="F:zinc ion binding"/>
    <property type="evidence" value="ECO:0007669"/>
    <property type="project" value="UniProtKB-UniRule"/>
</dbReference>
<evidence type="ECO:0000256" key="2">
    <source>
        <dbReference type="ARBA" id="ARBA00012925"/>
    </source>
</evidence>
<dbReference type="Pfam" id="PF00484">
    <property type="entry name" value="Pro_CA"/>
    <property type="match status" value="1"/>
</dbReference>
<dbReference type="AlphaFoldDB" id="A0AAN7Y742"/>
<evidence type="ECO:0000256" key="1">
    <source>
        <dbReference type="ARBA" id="ARBA00006217"/>
    </source>
</evidence>
<dbReference type="GO" id="GO:0071244">
    <property type="term" value="P:cellular response to carbon dioxide"/>
    <property type="evidence" value="ECO:0007669"/>
    <property type="project" value="TreeGrafter"/>
</dbReference>
<keyword evidence="6 10" id="KW-0456">Lyase</keyword>
<feature type="binding site" evidence="9">
    <location>
        <position position="50"/>
    </location>
    <ligand>
        <name>Zn(2+)</name>
        <dbReference type="ChEBI" id="CHEBI:29105"/>
    </ligand>
</feature>
<evidence type="ECO:0000256" key="9">
    <source>
        <dbReference type="PIRSR" id="PIRSR601765-1"/>
    </source>
</evidence>
<dbReference type="PANTHER" id="PTHR11002">
    <property type="entry name" value="CARBONIC ANHYDRASE"/>
    <property type="match status" value="1"/>
</dbReference>
<dbReference type="InterPro" id="IPR001765">
    <property type="entry name" value="Carbonic_anhydrase"/>
</dbReference>
<protein>
    <recommendedName>
        <fullName evidence="3 10">Carbonic anhydrase</fullName>
        <ecNumber evidence="2 10">4.2.1.1</ecNumber>
    </recommendedName>
    <alternativeName>
        <fullName evidence="7 10">Carbonate dehydratase</fullName>
    </alternativeName>
</protein>
<dbReference type="InterPro" id="IPR036874">
    <property type="entry name" value="Carbonic_anhydrase_sf"/>
</dbReference>
<dbReference type="GO" id="GO:0034599">
    <property type="term" value="P:cellular response to oxidative stress"/>
    <property type="evidence" value="ECO:0007669"/>
    <property type="project" value="TreeGrafter"/>
</dbReference>
<gene>
    <name evidence="11" type="ORF">LTR05_003653</name>
</gene>
<dbReference type="PANTHER" id="PTHR11002:SF76">
    <property type="entry name" value="CARBONIC ANHYDRASE"/>
    <property type="match status" value="1"/>
</dbReference>
<organism evidence="11 12">
    <name type="scientific">Lithohypha guttulata</name>
    <dbReference type="NCBI Taxonomy" id="1690604"/>
    <lineage>
        <taxon>Eukaryota</taxon>
        <taxon>Fungi</taxon>
        <taxon>Dikarya</taxon>
        <taxon>Ascomycota</taxon>
        <taxon>Pezizomycotina</taxon>
        <taxon>Eurotiomycetes</taxon>
        <taxon>Chaetothyriomycetidae</taxon>
        <taxon>Chaetothyriales</taxon>
        <taxon>Trichomeriaceae</taxon>
        <taxon>Lithohypha</taxon>
    </lineage>
</organism>